<comment type="caution">
    <text evidence="2">The sequence shown here is derived from an EMBL/GenBank/DDBJ whole genome shotgun (WGS) entry which is preliminary data.</text>
</comment>
<protein>
    <recommendedName>
        <fullName evidence="5">Outer membrane beta-barrel protein</fullName>
    </recommendedName>
</protein>
<reference evidence="3 4" key="1">
    <citation type="submission" date="2019-09" db="EMBL/GenBank/DDBJ databases">
        <authorList>
            <person name="Feng G."/>
        </authorList>
    </citation>
    <scope>NUCLEOTIDE SEQUENCE [LARGE SCALE GENOMIC DNA]</scope>
    <source>
        <strain evidence="2 3">KACC 19283</strain>
        <strain evidence="1 4">KACC 19284</strain>
    </source>
</reference>
<dbReference type="EMBL" id="VYQB01000016">
    <property type="protein sequence ID" value="KAA9013469.1"/>
    <property type="molecule type" value="Genomic_DNA"/>
</dbReference>
<proteinExistence type="predicted"/>
<dbReference type="RefSeq" id="WP_120252606.1">
    <property type="nucleotide sequence ID" value="NZ_JBNNIY010000013.1"/>
</dbReference>
<dbReference type="EMBL" id="VYQA01000016">
    <property type="protein sequence ID" value="KAA9026531.1"/>
    <property type="molecule type" value="Genomic_DNA"/>
</dbReference>
<evidence type="ECO:0000313" key="1">
    <source>
        <dbReference type="EMBL" id="KAA9013469.1"/>
    </source>
</evidence>
<dbReference type="Proteomes" id="UP000326364">
    <property type="component" value="Unassembled WGS sequence"/>
</dbReference>
<gene>
    <name evidence="2" type="ORF">F4U95_18325</name>
    <name evidence="1" type="ORF">F4U96_18200</name>
</gene>
<evidence type="ECO:0000313" key="4">
    <source>
        <dbReference type="Proteomes" id="UP000326364"/>
    </source>
</evidence>
<accession>A0A5J5HXA6</accession>
<dbReference type="AlphaFoldDB" id="A0A5J5HXA6"/>
<name>A0A5J5HXA6_9SPHN</name>
<evidence type="ECO:0000313" key="2">
    <source>
        <dbReference type="EMBL" id="KAA9026531.1"/>
    </source>
</evidence>
<sequence>MSFSFPDRQAWAAAIVIPAMIVVPANSRTEPRLDVDMSVLASPNPLLLQGERRGATSLEVAASPGITITSPGGSTMDAGGTIRYRNYTRRYGHYLLGDFRVEGRYRDSEYLTVGGWAGYSRALAIDLLASSDDAAGDPRGIRNSWYGGVDAAWRPNIYTLITPDIRFERAVYADSDLLRNANALTFSLAYARRVGPRTSIGLRARDTMNSVTGMAGMNSMALYATLNRQLGPRARLLAELGVERAGRQIEWLEDVKMRRPGRTLLAGRVDLCREPEEGDHALTGCFSAMLNSEISGFGGLRRDATVSISLSKALGEHFKLRGVSEYRHSSLIGGSLVSAPAPGMRTSTTDAVRNIVMLDWKLRPNVTLTGSAQYLRRQLVTGKRIGSAFIGLQLRYHFGQRK</sequence>
<organism evidence="2 3">
    <name type="scientific">Sphingobium limneticum</name>
    <dbReference type="NCBI Taxonomy" id="1007511"/>
    <lineage>
        <taxon>Bacteria</taxon>
        <taxon>Pseudomonadati</taxon>
        <taxon>Pseudomonadota</taxon>
        <taxon>Alphaproteobacteria</taxon>
        <taxon>Sphingomonadales</taxon>
        <taxon>Sphingomonadaceae</taxon>
        <taxon>Sphingobium</taxon>
    </lineage>
</organism>
<keyword evidence="4" id="KW-1185">Reference proteome</keyword>
<dbReference type="Proteomes" id="UP000325933">
    <property type="component" value="Unassembled WGS sequence"/>
</dbReference>
<evidence type="ECO:0008006" key="5">
    <source>
        <dbReference type="Google" id="ProtNLM"/>
    </source>
</evidence>
<evidence type="ECO:0000313" key="3">
    <source>
        <dbReference type="Proteomes" id="UP000325933"/>
    </source>
</evidence>